<evidence type="ECO:0000259" key="1">
    <source>
        <dbReference type="PROSITE" id="PS50804"/>
    </source>
</evidence>
<dbReference type="InterPro" id="IPR003309">
    <property type="entry name" value="SCAN_dom"/>
</dbReference>
<evidence type="ECO:0000313" key="3">
    <source>
        <dbReference type="Proteomes" id="UP001221898"/>
    </source>
</evidence>
<keyword evidence="3" id="KW-1185">Reference proteome</keyword>
<name>A0AAD7W528_9TELE</name>
<dbReference type="PANTHER" id="PTHR46888:SF1">
    <property type="entry name" value="RIBONUCLEASE H"/>
    <property type="match status" value="1"/>
</dbReference>
<dbReference type="InterPro" id="IPR038269">
    <property type="entry name" value="SCAN_sf"/>
</dbReference>
<sequence length="252" mass="28143">MDVIQFLSSLLDLHRQQLQALTRQGEIQAEVLAQLLQGEGCGGGKMRRSGPGERELRMPAMRQQEQNPEAYLAVFEQAAASSRLPRGEWGARLATLLSDDVWAEETYPVARSSSTPDYYDALKAKILSQARAAEEQSWLDFSSVAYDPAKGVRDLGLRLSAAAERWLRPERRTAVQVVQRVALEQFVSLLPEEAKSWVHGQTPGTMEEAIRLAEQHLSVSNEEGPSPAHVRIKLQTDTSHWREWGKGQQSGK</sequence>
<dbReference type="Gene3D" id="1.10.4020.10">
    <property type="entry name" value="DNA breaking-rejoining enzymes"/>
    <property type="match status" value="1"/>
</dbReference>
<dbReference type="Pfam" id="PF02023">
    <property type="entry name" value="SCAN"/>
    <property type="match status" value="1"/>
</dbReference>
<dbReference type="SMART" id="SM00431">
    <property type="entry name" value="SCAN"/>
    <property type="match status" value="1"/>
</dbReference>
<dbReference type="EMBL" id="JAINUG010000288">
    <property type="protein sequence ID" value="KAJ8383670.1"/>
    <property type="molecule type" value="Genomic_DNA"/>
</dbReference>
<dbReference type="SUPFAM" id="SSF47353">
    <property type="entry name" value="Retrovirus capsid dimerization domain-like"/>
    <property type="match status" value="1"/>
</dbReference>
<organism evidence="2 3">
    <name type="scientific">Aldrovandia affinis</name>
    <dbReference type="NCBI Taxonomy" id="143900"/>
    <lineage>
        <taxon>Eukaryota</taxon>
        <taxon>Metazoa</taxon>
        <taxon>Chordata</taxon>
        <taxon>Craniata</taxon>
        <taxon>Vertebrata</taxon>
        <taxon>Euteleostomi</taxon>
        <taxon>Actinopterygii</taxon>
        <taxon>Neopterygii</taxon>
        <taxon>Teleostei</taxon>
        <taxon>Notacanthiformes</taxon>
        <taxon>Halosauridae</taxon>
        <taxon>Aldrovandia</taxon>
    </lineage>
</organism>
<accession>A0AAD7W528</accession>
<proteinExistence type="predicted"/>
<feature type="domain" description="SCAN box" evidence="1">
    <location>
        <begin position="141"/>
        <end position="214"/>
    </location>
</feature>
<dbReference type="AlphaFoldDB" id="A0AAD7W528"/>
<comment type="caution">
    <text evidence="2">The sequence shown here is derived from an EMBL/GenBank/DDBJ whole genome shotgun (WGS) entry which is preliminary data.</text>
</comment>
<reference evidence="2" key="1">
    <citation type="journal article" date="2023" name="Science">
        <title>Genome structures resolve the early diversification of teleost fishes.</title>
        <authorList>
            <person name="Parey E."/>
            <person name="Louis A."/>
            <person name="Montfort J."/>
            <person name="Bouchez O."/>
            <person name="Roques C."/>
            <person name="Iampietro C."/>
            <person name="Lluch J."/>
            <person name="Castinel A."/>
            <person name="Donnadieu C."/>
            <person name="Desvignes T."/>
            <person name="Floi Bucao C."/>
            <person name="Jouanno E."/>
            <person name="Wen M."/>
            <person name="Mejri S."/>
            <person name="Dirks R."/>
            <person name="Jansen H."/>
            <person name="Henkel C."/>
            <person name="Chen W.J."/>
            <person name="Zahm M."/>
            <person name="Cabau C."/>
            <person name="Klopp C."/>
            <person name="Thompson A.W."/>
            <person name="Robinson-Rechavi M."/>
            <person name="Braasch I."/>
            <person name="Lecointre G."/>
            <person name="Bobe J."/>
            <person name="Postlethwait J.H."/>
            <person name="Berthelot C."/>
            <person name="Roest Crollius H."/>
            <person name="Guiguen Y."/>
        </authorList>
    </citation>
    <scope>NUCLEOTIDE SEQUENCE</scope>
    <source>
        <strain evidence="2">NC1722</strain>
    </source>
</reference>
<protein>
    <recommendedName>
        <fullName evidence="1">SCAN box domain-containing protein</fullName>
    </recommendedName>
</protein>
<dbReference type="PANTHER" id="PTHR46888">
    <property type="entry name" value="ZINC KNUCKLE DOMAINCONTAINING PROTEIN-RELATED"/>
    <property type="match status" value="1"/>
</dbReference>
<gene>
    <name evidence="2" type="ORF">AAFF_G00216410</name>
</gene>
<evidence type="ECO:0000313" key="2">
    <source>
        <dbReference type="EMBL" id="KAJ8383670.1"/>
    </source>
</evidence>
<dbReference type="Proteomes" id="UP001221898">
    <property type="component" value="Unassembled WGS sequence"/>
</dbReference>
<dbReference type="PROSITE" id="PS50804">
    <property type="entry name" value="SCAN_BOX"/>
    <property type="match status" value="1"/>
</dbReference>